<dbReference type="EMBL" id="CM042027">
    <property type="protein sequence ID" value="KAI3803762.1"/>
    <property type="molecule type" value="Genomic_DNA"/>
</dbReference>
<gene>
    <name evidence="1" type="ORF">L1987_31924</name>
</gene>
<accession>A0ACB9I7I6</accession>
<evidence type="ECO:0000313" key="1">
    <source>
        <dbReference type="EMBL" id="KAI3803762.1"/>
    </source>
</evidence>
<dbReference type="Proteomes" id="UP001056120">
    <property type="component" value="Linkage Group LG10"/>
</dbReference>
<comment type="caution">
    <text evidence="1">The sequence shown here is derived from an EMBL/GenBank/DDBJ whole genome shotgun (WGS) entry which is preliminary data.</text>
</comment>
<protein>
    <submittedName>
        <fullName evidence="1">Uncharacterized protein</fullName>
    </submittedName>
</protein>
<name>A0ACB9I7I6_9ASTR</name>
<reference evidence="2" key="1">
    <citation type="journal article" date="2022" name="Mol. Ecol. Resour.">
        <title>The genomes of chicory, endive, great burdock and yacon provide insights into Asteraceae palaeo-polyploidization history and plant inulin production.</title>
        <authorList>
            <person name="Fan W."/>
            <person name="Wang S."/>
            <person name="Wang H."/>
            <person name="Wang A."/>
            <person name="Jiang F."/>
            <person name="Liu H."/>
            <person name="Zhao H."/>
            <person name="Xu D."/>
            <person name="Zhang Y."/>
        </authorList>
    </citation>
    <scope>NUCLEOTIDE SEQUENCE [LARGE SCALE GENOMIC DNA]</scope>
    <source>
        <strain evidence="2">cv. Yunnan</strain>
    </source>
</reference>
<organism evidence="1 2">
    <name type="scientific">Smallanthus sonchifolius</name>
    <dbReference type="NCBI Taxonomy" id="185202"/>
    <lineage>
        <taxon>Eukaryota</taxon>
        <taxon>Viridiplantae</taxon>
        <taxon>Streptophyta</taxon>
        <taxon>Embryophyta</taxon>
        <taxon>Tracheophyta</taxon>
        <taxon>Spermatophyta</taxon>
        <taxon>Magnoliopsida</taxon>
        <taxon>eudicotyledons</taxon>
        <taxon>Gunneridae</taxon>
        <taxon>Pentapetalae</taxon>
        <taxon>asterids</taxon>
        <taxon>campanulids</taxon>
        <taxon>Asterales</taxon>
        <taxon>Asteraceae</taxon>
        <taxon>Asteroideae</taxon>
        <taxon>Heliantheae alliance</taxon>
        <taxon>Millerieae</taxon>
        <taxon>Smallanthus</taxon>
    </lineage>
</organism>
<evidence type="ECO:0000313" key="2">
    <source>
        <dbReference type="Proteomes" id="UP001056120"/>
    </source>
</evidence>
<reference evidence="1 2" key="2">
    <citation type="journal article" date="2022" name="Mol. Ecol. Resour.">
        <title>The genomes of chicory, endive, great burdock and yacon provide insights into Asteraceae paleo-polyploidization history and plant inulin production.</title>
        <authorList>
            <person name="Fan W."/>
            <person name="Wang S."/>
            <person name="Wang H."/>
            <person name="Wang A."/>
            <person name="Jiang F."/>
            <person name="Liu H."/>
            <person name="Zhao H."/>
            <person name="Xu D."/>
            <person name="Zhang Y."/>
        </authorList>
    </citation>
    <scope>NUCLEOTIDE SEQUENCE [LARGE SCALE GENOMIC DNA]</scope>
    <source>
        <strain evidence="2">cv. Yunnan</strain>
        <tissue evidence="1">Leaves</tissue>
    </source>
</reference>
<proteinExistence type="predicted"/>
<keyword evidence="2" id="KW-1185">Reference proteome</keyword>
<sequence>MSKAITIPTLCMVAILLLSMLLCAMSCPLPTFNDVTPVEPHRIVEEVAKVNAVENCTGPREEDCLMRRTLVDHLDYIYTNKNGNL</sequence>